<proteinExistence type="predicted"/>
<dbReference type="AlphaFoldDB" id="A0A7W9KT26"/>
<dbReference type="InterPro" id="IPR036749">
    <property type="entry name" value="Expansin_CBD_sf"/>
</dbReference>
<dbReference type="Proteomes" id="UP000585638">
    <property type="component" value="Unassembled WGS sequence"/>
</dbReference>
<keyword evidence="3" id="KW-1185">Reference proteome</keyword>
<dbReference type="EMBL" id="JACHIR010000004">
    <property type="protein sequence ID" value="MBB5897918.1"/>
    <property type="molecule type" value="Genomic_DNA"/>
</dbReference>
<reference evidence="2 3" key="1">
    <citation type="submission" date="2020-08" db="EMBL/GenBank/DDBJ databases">
        <title>Sequencing the genomes of 1000 actinobacteria strains.</title>
        <authorList>
            <person name="Klenk H.-P."/>
        </authorList>
    </citation>
    <scope>NUCLEOTIDE SEQUENCE [LARGE SCALE GENOMIC DNA]</scope>
    <source>
        <strain evidence="2 3">DSM 43851</strain>
    </source>
</reference>
<organism evidence="2 3">
    <name type="scientific">Kutzneria kofuensis</name>
    <dbReference type="NCBI Taxonomy" id="103725"/>
    <lineage>
        <taxon>Bacteria</taxon>
        <taxon>Bacillati</taxon>
        <taxon>Actinomycetota</taxon>
        <taxon>Actinomycetes</taxon>
        <taxon>Pseudonocardiales</taxon>
        <taxon>Pseudonocardiaceae</taxon>
        <taxon>Kutzneria</taxon>
    </lineage>
</organism>
<name>A0A7W9KT26_9PSEU</name>
<dbReference type="Gene3D" id="2.60.40.760">
    <property type="entry name" value="Expansin, cellulose-binding-like domain"/>
    <property type="match status" value="1"/>
</dbReference>
<protein>
    <submittedName>
        <fullName evidence="2">Uncharacterized protein</fullName>
    </submittedName>
</protein>
<comment type="caution">
    <text evidence="2">The sequence shown here is derived from an EMBL/GenBank/DDBJ whole genome shotgun (WGS) entry which is preliminary data.</text>
</comment>
<evidence type="ECO:0000313" key="3">
    <source>
        <dbReference type="Proteomes" id="UP000585638"/>
    </source>
</evidence>
<evidence type="ECO:0000256" key="1">
    <source>
        <dbReference type="SAM" id="SignalP"/>
    </source>
</evidence>
<feature type="chain" id="PRO_5030842447" evidence="1">
    <location>
        <begin position="27"/>
        <end position="261"/>
    </location>
</feature>
<dbReference type="RefSeq" id="WP_184870399.1">
    <property type="nucleotide sequence ID" value="NZ_BAAAWY010000048.1"/>
</dbReference>
<gene>
    <name evidence="2" type="ORF">BJ998_009177</name>
</gene>
<dbReference type="SUPFAM" id="SSF50685">
    <property type="entry name" value="Barwin-like endoglucanases"/>
    <property type="match status" value="1"/>
</dbReference>
<dbReference type="InterPro" id="IPR036908">
    <property type="entry name" value="RlpA-like_sf"/>
</dbReference>
<sequence length="261" mass="27769">MHKGVASRPTSVAPLAPGLFTGPASAASVTGNATYFAGLGSPYGGCGLPQSALDSQNFVALNVFDTPGQPFCRNGSWVADRYDGATLTMLVADSCADSDAWCRDDPNHLDLAQNSLNRFAKDGLPVGDMYPGHWNNRRISWQFVPAPGCAGDIRIGFIQSAQPYWPVIAVSHLPNGIHGVQYYSNGTWHDASMDSDLGQDYRIYRIGPTSTSPTQGTQYRIRVVDASGALVAGGRTYRFALPSSCANGCGPAYTTVTYTTS</sequence>
<evidence type="ECO:0000313" key="2">
    <source>
        <dbReference type="EMBL" id="MBB5897918.1"/>
    </source>
</evidence>
<keyword evidence="1" id="KW-0732">Signal</keyword>
<feature type="signal peptide" evidence="1">
    <location>
        <begin position="1"/>
        <end position="26"/>
    </location>
</feature>
<accession>A0A7W9KT26</accession>